<evidence type="ECO:0000313" key="1">
    <source>
        <dbReference type="EMBL" id="BBB15100.1"/>
    </source>
</evidence>
<dbReference type="AlphaFoldDB" id="A0A2Z5UW24"/>
<gene>
    <name evidence="1" type="ORF">RVIR1_05990</name>
</gene>
<name>A0A2Z5UW24_9COXI</name>
<accession>A0A2Z5UW24</accession>
<dbReference type="Proteomes" id="UP000282483">
    <property type="component" value="Chromosome"/>
</dbReference>
<keyword evidence="1" id="KW-0436">Ligase</keyword>
<dbReference type="GO" id="GO:0016874">
    <property type="term" value="F:ligase activity"/>
    <property type="evidence" value="ECO:0007669"/>
    <property type="project" value="UniProtKB-KW"/>
</dbReference>
<dbReference type="RefSeq" id="WP_126322588.1">
    <property type="nucleotide sequence ID" value="NZ_AP018005.1"/>
</dbReference>
<evidence type="ECO:0000313" key="2">
    <source>
        <dbReference type="Proteomes" id="UP000282483"/>
    </source>
</evidence>
<sequence length="1189" mass="136128">MARQSKKIEAIWNARLTGKSGDSDEVYQEFFDKAAKEWEIFCARYMDLDCFLLLDFIPKASTALRTDSLAEKAEKQATADLNFWKEKLDKKSLSAGDKERLQSLRKDLRKKLVVYHPDKTDKNSDYPELIKVLTSLNTLINNCLAAITFTEVPADQPAELSNVMETHSSKGAIIPYSPLPGQNTAHEADRETVINFYQQWLVGVEKYLLRENAELVAAFYTDLDKLYRQLYAASIDSSNNTAVLQQEKNRIVLFAGLTEIVQNASAYRVSCSAWTALVEVLSAAGDEHVANYVKFAQCFFSQPWLTKKPYSELSAEDIAKNDALLKLMMNIIKTAYVAPDFLQFTERFTQAVYSYFWNHFSNIKYIEEVFARDPNVTKLLMCHTNKADIADILNLLSNLDGDSEVRVVQLLSYLEENAAALEKTPHVIMPLFSICLAPNQEGLSYLPAPDCLSEVSAVGQGDFWYFLSRRLAISQADCEELIRLLNSQTKDSAFLEKSFRPLVNLPAHVPLSYINEHLKFVQGRNASKYCENSIIAVKEAGDALNSFLSQQGIIPPAVEYTIVVAPDKKALYNAYLNCFESMSPKQNHMFFSLLAKYSNIPHEIQLILAENFANKKINCLALLENSFLLFNDIRELSQANQTKLRDIFLEILNADPEEIEPCLKQMRAFVSCIKNAKVVNSDILGHLLKQWEKLSHDPQCYSTVLEILKQIDSYIQKYPSAKAFMLEYVDSITGRNVSELGYDLQLLKVSNDAKVNSGILGYLLKQWKDLSQDPQWYSTVLKILEQIDSYTQKYPTEKEYMLSYLDSIANRSRHRLEGDLAFFKDSNALKDKKIPEKAIVTLREDYFKINTPSIEALPQAFAVLCEANQLANNKNYADYFSDFSTKNQGKRQQIMQYLHHGLLNLGDSFSDKCWRYYLDLMKKQLGSIPDKISKDYQARLSVTHCFQRLMSVTRELATLARSPFAAADNSVDNAPTNAEFLTQRQQYIASQRARYSSFWFTNKLRKEQANNFFDALESLDSEDSADSIDRVYLFSFKQILQTQRDILQSDSDVYKNKSKIHNKKGYSRLYDITVQMFLRTAHDCLKNDQVSLDTKNNLNDLLQEQLAFQIKILHERLSEHAKLKALAEKMPIADEWLPGSVELKALKHFIKDQYDNVPKHLRYLLENINNLTQLKDDVPLQRTLHRGHA</sequence>
<protein>
    <submittedName>
        <fullName evidence="1">Threonine--tRNA ligase</fullName>
    </submittedName>
</protein>
<organism evidence="1 2">
    <name type="scientific">Candidatus Rickettsiella viridis</name>
    <dbReference type="NCBI Taxonomy" id="676208"/>
    <lineage>
        <taxon>Bacteria</taxon>
        <taxon>Pseudomonadati</taxon>
        <taxon>Pseudomonadota</taxon>
        <taxon>Gammaproteobacteria</taxon>
        <taxon>Legionellales</taxon>
        <taxon>Coxiellaceae</taxon>
        <taxon>Rickettsiella</taxon>
    </lineage>
</organism>
<dbReference type="EMBL" id="AP018005">
    <property type="protein sequence ID" value="BBB15100.1"/>
    <property type="molecule type" value="Genomic_DNA"/>
</dbReference>
<proteinExistence type="predicted"/>
<reference evidence="1 2" key="1">
    <citation type="submission" date="2017-03" db="EMBL/GenBank/DDBJ databases">
        <title>The genome sequence of Candidatus Rickettsiella viridis.</title>
        <authorList>
            <person name="Nikoh N."/>
            <person name="Tsuchida T."/>
            <person name="Yamaguchi K."/>
            <person name="Maeda T."/>
            <person name="Shigenobu S."/>
            <person name="Fukatsu T."/>
        </authorList>
    </citation>
    <scope>NUCLEOTIDE SEQUENCE [LARGE SCALE GENOMIC DNA]</scope>
    <source>
        <strain evidence="1 2">Ap-RA04</strain>
    </source>
</reference>
<dbReference type="KEGG" id="rvi:RVIR1_05990"/>
<keyword evidence="2" id="KW-1185">Reference proteome</keyword>